<organism evidence="2 3">
    <name type="scientific">Fasciola hepatica</name>
    <name type="common">Liver fluke</name>
    <dbReference type="NCBI Taxonomy" id="6192"/>
    <lineage>
        <taxon>Eukaryota</taxon>
        <taxon>Metazoa</taxon>
        <taxon>Spiralia</taxon>
        <taxon>Lophotrochozoa</taxon>
        <taxon>Platyhelminthes</taxon>
        <taxon>Trematoda</taxon>
        <taxon>Digenea</taxon>
        <taxon>Plagiorchiida</taxon>
        <taxon>Echinostomata</taxon>
        <taxon>Echinostomatoidea</taxon>
        <taxon>Fasciolidae</taxon>
        <taxon>Fasciola</taxon>
    </lineage>
</organism>
<proteinExistence type="predicted"/>
<evidence type="ECO:0000256" key="1">
    <source>
        <dbReference type="SAM" id="SignalP"/>
    </source>
</evidence>
<protein>
    <submittedName>
        <fullName evidence="2">Uncharacterized protein</fullName>
    </submittedName>
</protein>
<dbReference type="Proteomes" id="UP000230066">
    <property type="component" value="Unassembled WGS sequence"/>
</dbReference>
<sequence>MMLATICTLVFIFVSFHDVNSLHLEPRMVDGIKSASSRWEETWQVATTLLSAIAESVRLTRSPNFEPGYTSDSIREMHKKQKSIYTSVSRDIKALHTIFSACNSLMGNLHTGLNHLDELMDILESGLPTNLRNRIQVFYTYQSGAVVSHYASSKLQIRFNRSMNEAVSATNTLLTSLQELKHKLSVN</sequence>
<evidence type="ECO:0000313" key="3">
    <source>
        <dbReference type="Proteomes" id="UP000230066"/>
    </source>
</evidence>
<keyword evidence="3" id="KW-1185">Reference proteome</keyword>
<comment type="caution">
    <text evidence="2">The sequence shown here is derived from an EMBL/GenBank/DDBJ whole genome shotgun (WGS) entry which is preliminary data.</text>
</comment>
<dbReference type="EMBL" id="JXXN02001241">
    <property type="protein sequence ID" value="THD25206.1"/>
    <property type="molecule type" value="Genomic_DNA"/>
</dbReference>
<keyword evidence="1" id="KW-0732">Signal</keyword>
<evidence type="ECO:0000313" key="2">
    <source>
        <dbReference type="EMBL" id="THD25206.1"/>
    </source>
</evidence>
<reference evidence="2" key="1">
    <citation type="submission" date="2019-03" db="EMBL/GenBank/DDBJ databases">
        <title>Improved annotation for the trematode Fasciola hepatica.</title>
        <authorList>
            <person name="Choi Y.-J."/>
            <person name="Martin J."/>
            <person name="Mitreva M."/>
        </authorList>
    </citation>
    <scope>NUCLEOTIDE SEQUENCE [LARGE SCALE GENOMIC DNA]</scope>
</reference>
<dbReference type="AlphaFoldDB" id="A0A4E0RCP2"/>
<accession>A0A4E0RCP2</accession>
<gene>
    <name evidence="2" type="ORF">D915_003916</name>
</gene>
<feature type="signal peptide" evidence="1">
    <location>
        <begin position="1"/>
        <end position="21"/>
    </location>
</feature>
<feature type="chain" id="PRO_5020025471" evidence="1">
    <location>
        <begin position="22"/>
        <end position="187"/>
    </location>
</feature>
<name>A0A4E0RCP2_FASHE</name>